<dbReference type="SUPFAM" id="SSF50182">
    <property type="entry name" value="Sm-like ribonucleoproteins"/>
    <property type="match status" value="1"/>
</dbReference>
<dbReference type="PANTHER" id="PTHR30221:SF18">
    <property type="entry name" value="SLL0590 PROTEIN"/>
    <property type="match status" value="1"/>
</dbReference>
<evidence type="ECO:0000256" key="2">
    <source>
        <dbReference type="ARBA" id="ARBA00008017"/>
    </source>
</evidence>
<dbReference type="RefSeq" id="WP_150975128.1">
    <property type="nucleotide sequence ID" value="NZ_SRLN01000012.1"/>
</dbReference>
<dbReference type="AlphaFoldDB" id="A0A5J5LPX2"/>
<protein>
    <submittedName>
        <fullName evidence="10">Mechanosensitive ion channel family protein</fullName>
    </submittedName>
</protein>
<accession>A0A5J5LPX2</accession>
<evidence type="ECO:0000256" key="3">
    <source>
        <dbReference type="ARBA" id="ARBA00022475"/>
    </source>
</evidence>
<evidence type="ECO:0000256" key="7">
    <source>
        <dbReference type="SAM" id="Phobius"/>
    </source>
</evidence>
<feature type="transmembrane region" description="Helical" evidence="7">
    <location>
        <begin position="317"/>
        <end position="336"/>
    </location>
</feature>
<keyword evidence="6 7" id="KW-0472">Membrane</keyword>
<comment type="similarity">
    <text evidence="2">Belongs to the MscS (TC 1.A.23) family.</text>
</comment>
<dbReference type="GO" id="GO:0005886">
    <property type="term" value="C:plasma membrane"/>
    <property type="evidence" value="ECO:0007669"/>
    <property type="project" value="UniProtKB-SubCell"/>
</dbReference>
<feature type="transmembrane region" description="Helical" evidence="7">
    <location>
        <begin position="221"/>
        <end position="242"/>
    </location>
</feature>
<dbReference type="InterPro" id="IPR049278">
    <property type="entry name" value="MS_channel_C"/>
</dbReference>
<dbReference type="EMBL" id="SRLN01000012">
    <property type="protein sequence ID" value="KAB0239461.1"/>
    <property type="molecule type" value="Genomic_DNA"/>
</dbReference>
<dbReference type="Pfam" id="PF21082">
    <property type="entry name" value="MS_channel_3rd"/>
    <property type="match status" value="1"/>
</dbReference>
<dbReference type="InterPro" id="IPR010920">
    <property type="entry name" value="LSM_dom_sf"/>
</dbReference>
<keyword evidence="3" id="KW-1003">Cell membrane</keyword>
<dbReference type="Proteomes" id="UP000325636">
    <property type="component" value="Unassembled WGS sequence"/>
</dbReference>
<evidence type="ECO:0000256" key="5">
    <source>
        <dbReference type="ARBA" id="ARBA00022989"/>
    </source>
</evidence>
<organism evidence="10 11">
    <name type="scientific">Microcystis aeruginosa EAWAG127a</name>
    <dbReference type="NCBI Taxonomy" id="2529855"/>
    <lineage>
        <taxon>Bacteria</taxon>
        <taxon>Bacillati</taxon>
        <taxon>Cyanobacteriota</taxon>
        <taxon>Cyanophyceae</taxon>
        <taxon>Oscillatoriophycideae</taxon>
        <taxon>Chroococcales</taxon>
        <taxon>Microcystaceae</taxon>
        <taxon>Microcystis</taxon>
    </lineage>
</organism>
<dbReference type="PANTHER" id="PTHR30221">
    <property type="entry name" value="SMALL-CONDUCTANCE MECHANOSENSITIVE CHANNEL"/>
    <property type="match status" value="1"/>
</dbReference>
<dbReference type="InterPro" id="IPR045275">
    <property type="entry name" value="MscS_archaea/bacteria_type"/>
</dbReference>
<feature type="domain" description="Mechanosensitive ion channel MscS" evidence="8">
    <location>
        <begin position="362"/>
        <end position="427"/>
    </location>
</feature>
<dbReference type="GO" id="GO:0008381">
    <property type="term" value="F:mechanosensitive monoatomic ion channel activity"/>
    <property type="evidence" value="ECO:0007669"/>
    <property type="project" value="InterPro"/>
</dbReference>
<dbReference type="InterPro" id="IPR011066">
    <property type="entry name" value="MscS_channel_C_sf"/>
</dbReference>
<evidence type="ECO:0000313" key="11">
    <source>
        <dbReference type="Proteomes" id="UP000325636"/>
    </source>
</evidence>
<evidence type="ECO:0000256" key="4">
    <source>
        <dbReference type="ARBA" id="ARBA00022692"/>
    </source>
</evidence>
<comment type="caution">
    <text evidence="10">The sequence shown here is derived from an EMBL/GenBank/DDBJ whole genome shotgun (WGS) entry which is preliminary data.</text>
</comment>
<dbReference type="Gene3D" id="1.10.287.1260">
    <property type="match status" value="1"/>
</dbReference>
<dbReference type="Gene3D" id="3.30.70.100">
    <property type="match status" value="1"/>
</dbReference>
<evidence type="ECO:0000256" key="1">
    <source>
        <dbReference type="ARBA" id="ARBA00004651"/>
    </source>
</evidence>
<dbReference type="InterPro" id="IPR006685">
    <property type="entry name" value="MscS_channel_2nd"/>
</dbReference>
<dbReference type="InterPro" id="IPR023408">
    <property type="entry name" value="MscS_beta-dom_sf"/>
</dbReference>
<keyword evidence="5 7" id="KW-1133">Transmembrane helix</keyword>
<feature type="transmembrane region" description="Helical" evidence="7">
    <location>
        <begin position="348"/>
        <end position="374"/>
    </location>
</feature>
<feature type="transmembrane region" description="Helical" evidence="7">
    <location>
        <begin position="159"/>
        <end position="179"/>
    </location>
</feature>
<feature type="domain" description="Mechanosensitive ion channel MscS C-terminal" evidence="9">
    <location>
        <begin position="441"/>
        <end position="522"/>
    </location>
</feature>
<evidence type="ECO:0000256" key="6">
    <source>
        <dbReference type="ARBA" id="ARBA00023136"/>
    </source>
</evidence>
<proteinExistence type="inferred from homology"/>
<gene>
    <name evidence="10" type="ORF">EZJ55_01380</name>
</gene>
<name>A0A5J5LPX2_MICAE</name>
<evidence type="ECO:0000313" key="10">
    <source>
        <dbReference type="EMBL" id="KAB0239461.1"/>
    </source>
</evidence>
<reference evidence="11" key="1">
    <citation type="submission" date="2019-04" db="EMBL/GenBank/DDBJ databases">
        <title>Microviridin 1777: A Toxic Chymotrypsin Inhibitor Discovered by a Metabologenomic Approach.</title>
        <authorList>
            <person name="Sieber S."/>
            <person name="Grendelmeier S.M."/>
            <person name="Harris L.A."/>
            <person name="Mitchell D.A."/>
            <person name="Gademann K."/>
        </authorList>
    </citation>
    <scope>NUCLEOTIDE SEQUENCE [LARGE SCALE GENOMIC DNA]</scope>
    <source>
        <strain evidence="11">EAWAG127a</strain>
    </source>
</reference>
<evidence type="ECO:0000259" key="8">
    <source>
        <dbReference type="Pfam" id="PF00924"/>
    </source>
</evidence>
<evidence type="ECO:0000259" key="9">
    <source>
        <dbReference type="Pfam" id="PF21082"/>
    </source>
</evidence>
<dbReference type="SUPFAM" id="SSF82689">
    <property type="entry name" value="Mechanosensitive channel protein MscS (YggB), C-terminal domain"/>
    <property type="match status" value="1"/>
</dbReference>
<dbReference type="Gene3D" id="2.30.30.60">
    <property type="match status" value="1"/>
</dbReference>
<feature type="transmembrane region" description="Helical" evidence="7">
    <location>
        <begin position="270"/>
        <end position="288"/>
    </location>
</feature>
<dbReference type="Pfam" id="PF00924">
    <property type="entry name" value="MS_channel_2nd"/>
    <property type="match status" value="1"/>
</dbReference>
<comment type="subcellular location">
    <subcellularLocation>
        <location evidence="1">Cell membrane</location>
        <topology evidence="1">Multi-pass membrane protein</topology>
    </subcellularLocation>
</comment>
<keyword evidence="4 7" id="KW-0812">Transmembrane</keyword>
<sequence length="560" mass="63151">MQKIWRYLGLFCLVLLLTLSPIFMIAAQNNPAKQGQETPLETLGEVFPVMLDNQELFTIRQGIGSFSAQERAKSITDRIEKIADDDVLSPEDLTIKIDPEDKNPSIILGDTVIATITSKDAKLHAVSQEVLAERALAKIKAAIVRYRQERQPDNLLKDAVLTVSATLATVLIFWVIIFISSRVFPQIQRLITSLVPGVVFQNFEIISSQTIGIFSLRVLQFIRTLIILTILYFYLTFVLRLFPWTRKFGDGFLQYFFSALEVISQEIAKYLPNIFIILIIVFITHYLLRAIKPFFTGLERENLVINGFYPDWAKPTYNLLSLLIIALAIVIAFPYLPGFNSPAFQGVSVFLGVLFSLGSTSAIANVVGGIILIYTRSFQLGDKISIGDVIGDVIEKGLLVTRIRTPANRIITIPNSSLLNTNVINFSVSQREFKQPLILQTTVTLGYDLPWRKVHATLKEAALATQFIVSEPAPFVLQTSLDDFYVSYQLNAYTDHPNKMVYIYSELHQNIQDKCNEVGIEIMSPHYKALRDGNHSTIPENYLPEDYEIPAFSIQSNPQK</sequence>